<organism evidence="4 5">
    <name type="scientific">Streptomyces coffeae</name>
    <dbReference type="NCBI Taxonomy" id="621382"/>
    <lineage>
        <taxon>Bacteria</taxon>
        <taxon>Bacillati</taxon>
        <taxon>Actinomycetota</taxon>
        <taxon>Actinomycetes</taxon>
        <taxon>Kitasatosporales</taxon>
        <taxon>Streptomycetaceae</taxon>
        <taxon>Streptomyces</taxon>
    </lineage>
</organism>
<dbReference type="EMBL" id="JAERRF010000010">
    <property type="protein sequence ID" value="MBL1098860.1"/>
    <property type="molecule type" value="Genomic_DNA"/>
</dbReference>
<dbReference type="RefSeq" id="WP_201876253.1">
    <property type="nucleotide sequence ID" value="NZ_JAERRF010000010.1"/>
</dbReference>
<dbReference type="InterPro" id="IPR032466">
    <property type="entry name" value="Metal_Hydrolase"/>
</dbReference>
<keyword evidence="1" id="KW-0378">Hydrolase</keyword>
<protein>
    <submittedName>
        <fullName evidence="4">Amidohydrolase family protein</fullName>
    </submittedName>
</protein>
<dbReference type="PANTHER" id="PTHR43794:SF11">
    <property type="entry name" value="AMIDOHYDROLASE-RELATED DOMAIN-CONTAINING PROTEIN"/>
    <property type="match status" value="1"/>
</dbReference>
<dbReference type="Pfam" id="PF01979">
    <property type="entry name" value="Amidohydro_1"/>
    <property type="match status" value="1"/>
</dbReference>
<dbReference type="InterPro" id="IPR011059">
    <property type="entry name" value="Metal-dep_hydrolase_composite"/>
</dbReference>
<dbReference type="PANTHER" id="PTHR43794">
    <property type="entry name" value="AMINOHYDROLASE SSNA-RELATED"/>
    <property type="match status" value="1"/>
</dbReference>
<dbReference type="Gene3D" id="3.20.20.140">
    <property type="entry name" value="Metal-dependent hydrolases"/>
    <property type="match status" value="2"/>
</dbReference>
<dbReference type="SUPFAM" id="SSF51556">
    <property type="entry name" value="Metallo-dependent hydrolases"/>
    <property type="match status" value="1"/>
</dbReference>
<reference evidence="4 5" key="1">
    <citation type="submission" date="2021-01" db="EMBL/GenBank/DDBJ databases">
        <title>WGS of actinomycetes isolated from Thailand.</title>
        <authorList>
            <person name="Thawai C."/>
        </authorList>
    </citation>
    <scope>NUCLEOTIDE SEQUENCE [LARGE SCALE GENOMIC DNA]</scope>
    <source>
        <strain evidence="4 5">CA1R205</strain>
    </source>
</reference>
<keyword evidence="5" id="KW-1185">Reference proteome</keyword>
<dbReference type="SUPFAM" id="SSF51338">
    <property type="entry name" value="Composite domain of metallo-dependent hydrolases"/>
    <property type="match status" value="1"/>
</dbReference>
<evidence type="ECO:0000313" key="4">
    <source>
        <dbReference type="EMBL" id="MBL1098860.1"/>
    </source>
</evidence>
<gene>
    <name evidence="4" type="ORF">JK363_19770</name>
</gene>
<name>A0ABS1NG39_9ACTN</name>
<evidence type="ECO:0000259" key="3">
    <source>
        <dbReference type="Pfam" id="PF01979"/>
    </source>
</evidence>
<comment type="caution">
    <text evidence="4">The sequence shown here is derived from an EMBL/GenBank/DDBJ whole genome shotgun (WGS) entry which is preliminary data.</text>
</comment>
<dbReference type="InterPro" id="IPR050287">
    <property type="entry name" value="MTA/SAH_deaminase"/>
</dbReference>
<sequence length="547" mass="58290">MPPAVDAEEQPRCALRGRIVTMDAHDTVLDDGVLYIGRGLVDAVLPAGAPRPPGHEDTPVVRTGGTVYPGLIELHNHLPYDVLPLWRIPERYGNRSDWGGRRNPAYRPLVTGPMTVLGEDPELMPAVVRYVEAKALVNGTTTSQGIALFSNTGSRRMYRGIVRNVEATDDPALPEAASRIADVEAADAARFLTRLQQPHRLLLHLAEGTDKDAREHFQALEIERGRWAITDNLVAIHCTALTPEDFTVLAGHGGSMVWSPLSNLLLYGGTADIAAARRTGMLIGLGSDWSVSGSKGLLGELKAARLASDVAGGVFSDRDLVAMATRDAAAILRWERTLGSLRPGMRADLIAVAGADGDPYTALIDARDRDITLVAIDGTPRYGTTALMRKLTPDPSELEPLDHGAPARRSVRLRQTSADPVVGGLTLTEAADRLSRALADLPGHAERAARRAPPRADEGPRWRLALDEIEPNGTELRPRLAPPGAARRARPGRSGPEIAPPGISPAALPALALDGLTAGADPAFLASLAAEPNLPPDYAAELSDLLT</sequence>
<feature type="region of interest" description="Disordered" evidence="2">
    <location>
        <begin position="473"/>
        <end position="502"/>
    </location>
</feature>
<evidence type="ECO:0000256" key="2">
    <source>
        <dbReference type="SAM" id="MobiDB-lite"/>
    </source>
</evidence>
<feature type="domain" description="Amidohydrolase-related" evidence="3">
    <location>
        <begin position="228"/>
        <end position="379"/>
    </location>
</feature>
<evidence type="ECO:0000313" key="5">
    <source>
        <dbReference type="Proteomes" id="UP000634229"/>
    </source>
</evidence>
<dbReference type="Gene3D" id="2.30.40.10">
    <property type="entry name" value="Urease, subunit C, domain 1"/>
    <property type="match status" value="1"/>
</dbReference>
<dbReference type="Proteomes" id="UP000634229">
    <property type="component" value="Unassembled WGS sequence"/>
</dbReference>
<accession>A0ABS1NG39</accession>
<dbReference type="InterPro" id="IPR006680">
    <property type="entry name" value="Amidohydro-rel"/>
</dbReference>
<evidence type="ECO:0000256" key="1">
    <source>
        <dbReference type="ARBA" id="ARBA00022801"/>
    </source>
</evidence>
<proteinExistence type="predicted"/>